<feature type="transmembrane region" description="Helical" evidence="8">
    <location>
        <begin position="287"/>
        <end position="308"/>
    </location>
</feature>
<evidence type="ECO:0000259" key="9">
    <source>
        <dbReference type="PROSITE" id="PS50109"/>
    </source>
</evidence>
<keyword evidence="8" id="KW-1133">Transmembrane helix</keyword>
<dbReference type="Gene3D" id="6.10.340.10">
    <property type="match status" value="1"/>
</dbReference>
<evidence type="ECO:0000259" key="10">
    <source>
        <dbReference type="PROSITE" id="PS50885"/>
    </source>
</evidence>
<evidence type="ECO:0000256" key="5">
    <source>
        <dbReference type="ARBA" id="ARBA00022679"/>
    </source>
</evidence>
<evidence type="ECO:0000256" key="7">
    <source>
        <dbReference type="ARBA" id="ARBA00023012"/>
    </source>
</evidence>
<dbReference type="InterPro" id="IPR050640">
    <property type="entry name" value="Bact_2-comp_sensor_kinase"/>
</dbReference>
<organism evidence="11 12">
    <name type="scientific">Acutalibacter muris</name>
    <dbReference type="NCBI Taxonomy" id="1796620"/>
    <lineage>
        <taxon>Bacteria</taxon>
        <taxon>Bacillati</taxon>
        <taxon>Bacillota</taxon>
        <taxon>Clostridia</taxon>
        <taxon>Eubacteriales</taxon>
        <taxon>Acutalibacteraceae</taxon>
        <taxon>Acutalibacter</taxon>
    </lineage>
</organism>
<dbReference type="EMBL" id="CP021422">
    <property type="protein sequence ID" value="ASB41294.1"/>
    <property type="molecule type" value="Genomic_DNA"/>
</dbReference>
<dbReference type="SMART" id="SM00304">
    <property type="entry name" value="HAMP"/>
    <property type="match status" value="1"/>
</dbReference>
<name>A0ABM6L799_9FIRM</name>
<evidence type="ECO:0000256" key="1">
    <source>
        <dbReference type="ARBA" id="ARBA00000085"/>
    </source>
</evidence>
<protein>
    <recommendedName>
        <fullName evidence="3">histidine kinase</fullName>
        <ecNumber evidence="3">2.7.13.3</ecNumber>
    </recommendedName>
</protein>
<keyword evidence="8" id="KW-0472">Membrane</keyword>
<dbReference type="PROSITE" id="PS50109">
    <property type="entry name" value="HIS_KIN"/>
    <property type="match status" value="1"/>
</dbReference>
<dbReference type="CDD" id="cd06225">
    <property type="entry name" value="HAMP"/>
    <property type="match status" value="1"/>
</dbReference>
<evidence type="ECO:0000313" key="11">
    <source>
        <dbReference type="EMBL" id="ASB41294.1"/>
    </source>
</evidence>
<dbReference type="PROSITE" id="PS50885">
    <property type="entry name" value="HAMP"/>
    <property type="match status" value="1"/>
</dbReference>
<dbReference type="InterPro" id="IPR005467">
    <property type="entry name" value="His_kinase_dom"/>
</dbReference>
<dbReference type="PANTHER" id="PTHR34220">
    <property type="entry name" value="SENSOR HISTIDINE KINASE YPDA"/>
    <property type="match status" value="1"/>
</dbReference>
<sequence>MSKKLSFFQSTIVRTVFVCFLLTIVPITFLCSACLDWGAGLLQDEVTHSYYSSTKIVSDSLSDNLITLQTAATAYLLDDECITLSGISASKPNLYFFAKFNSRVKQQFLSSFLDADMICVFPAQSLAVSTKNGVEHLSSYPLLTDLENLGDKHPVWAFRPSYRDPNERCLSIVIGYVHATQTRPIIILEIDEKALSAQLSNLLSKNSGVQASFFQDYQGAWTSFDPDGYLIQPSINGLLEHIEDVPSFYSTESKGTHLRIVPVKMEDIRCVLGLAFDEQSVLAPVIFMRHALIGILVTGSLFTVAYLLRGYRKVYIPTQTLVSSMERLALGDLSVRVEQKQKGEFQILAEHFNSTAQKLETLVKEKYQADVKMKNAQMSFLRSQINPHFLYNSLFNLYNMIKSQDLDNAADMAVYLGQFYRIGAHLDKQELTLGQEVENIIPYLKIHQIRMGGSLDFNCDIQAGLEGFEIPCLSLQSLVENAITHAFTKTGKNAYLNIQAVREGDFVLLSVEDNGSGIDSDTREDILRRLQNSDDDGVFHGLQNVYARLRLLHGEQVSISIEPVPSGGTRVCLRIPDKKWE</sequence>
<dbReference type="InterPro" id="IPR003594">
    <property type="entry name" value="HATPase_dom"/>
</dbReference>
<dbReference type="SMART" id="SM00387">
    <property type="entry name" value="HATPase_c"/>
    <property type="match status" value="1"/>
</dbReference>
<feature type="transmembrane region" description="Helical" evidence="8">
    <location>
        <begin position="12"/>
        <end position="30"/>
    </location>
</feature>
<keyword evidence="8" id="KW-0812">Transmembrane</keyword>
<comment type="catalytic activity">
    <reaction evidence="1">
        <text>ATP + protein L-histidine = ADP + protein N-phospho-L-histidine.</text>
        <dbReference type="EC" id="2.7.13.3"/>
    </reaction>
</comment>
<reference evidence="12" key="1">
    <citation type="submission" date="2017-05" db="EMBL/GenBank/DDBJ databases">
        <title>Improved OligoMM genomes.</title>
        <authorList>
            <person name="Garzetti D."/>
        </authorList>
    </citation>
    <scope>NUCLEOTIDE SEQUENCE [LARGE SCALE GENOMIC DNA]</scope>
    <source>
        <strain evidence="12">KB18</strain>
    </source>
</reference>
<gene>
    <name evidence="11" type="ORF">ADH66_11880</name>
</gene>
<feature type="domain" description="Histidine kinase" evidence="9">
    <location>
        <begin position="475"/>
        <end position="579"/>
    </location>
</feature>
<dbReference type="Proteomes" id="UP000196710">
    <property type="component" value="Chromosome"/>
</dbReference>
<evidence type="ECO:0000313" key="12">
    <source>
        <dbReference type="Proteomes" id="UP000196710"/>
    </source>
</evidence>
<proteinExistence type="predicted"/>
<comment type="subcellular location">
    <subcellularLocation>
        <location evidence="2">Membrane</location>
    </subcellularLocation>
</comment>
<dbReference type="InterPro" id="IPR003660">
    <property type="entry name" value="HAMP_dom"/>
</dbReference>
<dbReference type="GO" id="GO:0016301">
    <property type="term" value="F:kinase activity"/>
    <property type="evidence" value="ECO:0007669"/>
    <property type="project" value="UniProtKB-KW"/>
</dbReference>
<dbReference type="PANTHER" id="PTHR34220:SF7">
    <property type="entry name" value="SENSOR HISTIDINE KINASE YPDA"/>
    <property type="match status" value="1"/>
</dbReference>
<dbReference type="Pfam" id="PF06580">
    <property type="entry name" value="His_kinase"/>
    <property type="match status" value="1"/>
</dbReference>
<evidence type="ECO:0000256" key="8">
    <source>
        <dbReference type="SAM" id="Phobius"/>
    </source>
</evidence>
<dbReference type="Gene3D" id="3.30.565.10">
    <property type="entry name" value="Histidine kinase-like ATPase, C-terminal domain"/>
    <property type="match status" value="1"/>
</dbReference>
<evidence type="ECO:0000256" key="2">
    <source>
        <dbReference type="ARBA" id="ARBA00004370"/>
    </source>
</evidence>
<feature type="domain" description="HAMP" evidence="10">
    <location>
        <begin position="317"/>
        <end position="364"/>
    </location>
</feature>
<dbReference type="SUPFAM" id="SSF55874">
    <property type="entry name" value="ATPase domain of HSP90 chaperone/DNA topoisomerase II/histidine kinase"/>
    <property type="match status" value="1"/>
</dbReference>
<keyword evidence="12" id="KW-1185">Reference proteome</keyword>
<dbReference type="InterPro" id="IPR010559">
    <property type="entry name" value="Sig_transdc_His_kin_internal"/>
</dbReference>
<dbReference type="EC" id="2.7.13.3" evidence="3"/>
<keyword evidence="4" id="KW-0597">Phosphoprotein</keyword>
<dbReference type="Pfam" id="PF00672">
    <property type="entry name" value="HAMP"/>
    <property type="match status" value="1"/>
</dbReference>
<dbReference type="Pfam" id="PF02518">
    <property type="entry name" value="HATPase_c"/>
    <property type="match status" value="1"/>
</dbReference>
<evidence type="ECO:0000256" key="6">
    <source>
        <dbReference type="ARBA" id="ARBA00022777"/>
    </source>
</evidence>
<keyword evidence="7" id="KW-0902">Two-component regulatory system</keyword>
<keyword evidence="6 11" id="KW-0418">Kinase</keyword>
<keyword evidence="5" id="KW-0808">Transferase</keyword>
<dbReference type="InterPro" id="IPR036890">
    <property type="entry name" value="HATPase_C_sf"/>
</dbReference>
<evidence type="ECO:0000256" key="4">
    <source>
        <dbReference type="ARBA" id="ARBA00022553"/>
    </source>
</evidence>
<dbReference type="SUPFAM" id="SSF158472">
    <property type="entry name" value="HAMP domain-like"/>
    <property type="match status" value="1"/>
</dbReference>
<accession>A0ABM6L799</accession>
<evidence type="ECO:0000256" key="3">
    <source>
        <dbReference type="ARBA" id="ARBA00012438"/>
    </source>
</evidence>